<proteinExistence type="predicted"/>
<dbReference type="SUPFAM" id="SSF47384">
    <property type="entry name" value="Homodimeric domain of signal transducing histidine kinase"/>
    <property type="match status" value="1"/>
</dbReference>
<dbReference type="InterPro" id="IPR004358">
    <property type="entry name" value="Sig_transdc_His_kin-like_C"/>
</dbReference>
<organism evidence="15 16">
    <name type="scientific">Rhodovibrio salinarum</name>
    <dbReference type="NCBI Taxonomy" id="1087"/>
    <lineage>
        <taxon>Bacteria</taxon>
        <taxon>Pseudomonadati</taxon>
        <taxon>Pseudomonadota</taxon>
        <taxon>Alphaproteobacteria</taxon>
        <taxon>Rhodospirillales</taxon>
        <taxon>Rhodovibrionaceae</taxon>
        <taxon>Rhodovibrio</taxon>
    </lineage>
</organism>
<dbReference type="SMART" id="SM00091">
    <property type="entry name" value="PAS"/>
    <property type="match status" value="3"/>
</dbReference>
<dbReference type="InterPro" id="IPR005467">
    <property type="entry name" value="His_kinase_dom"/>
</dbReference>
<feature type="domain" description="PAS" evidence="13">
    <location>
        <begin position="329"/>
        <end position="401"/>
    </location>
</feature>
<name>A0A934UZU5_9PROT</name>
<keyword evidence="9" id="KW-0902">Two-component regulatory system</keyword>
<keyword evidence="5" id="KW-0808">Transferase</keyword>
<keyword evidence="11" id="KW-1133">Transmembrane helix</keyword>
<dbReference type="PROSITE" id="PS50112">
    <property type="entry name" value="PAS"/>
    <property type="match status" value="1"/>
</dbReference>
<dbReference type="SMART" id="SM00086">
    <property type="entry name" value="PAC"/>
    <property type="match status" value="3"/>
</dbReference>
<dbReference type="GO" id="GO:0005886">
    <property type="term" value="C:plasma membrane"/>
    <property type="evidence" value="ECO:0007669"/>
    <property type="project" value="TreeGrafter"/>
</dbReference>
<dbReference type="GO" id="GO:0005524">
    <property type="term" value="F:ATP binding"/>
    <property type="evidence" value="ECO:0007669"/>
    <property type="project" value="UniProtKB-KW"/>
</dbReference>
<keyword evidence="6" id="KW-0547">Nucleotide-binding</keyword>
<dbReference type="InterPro" id="IPR035965">
    <property type="entry name" value="PAS-like_dom_sf"/>
</dbReference>
<dbReference type="PROSITE" id="PS50109">
    <property type="entry name" value="HIS_KIN"/>
    <property type="match status" value="1"/>
</dbReference>
<dbReference type="Proteomes" id="UP000778970">
    <property type="component" value="Unassembled WGS sequence"/>
</dbReference>
<dbReference type="CDD" id="cd00130">
    <property type="entry name" value="PAS"/>
    <property type="match status" value="3"/>
</dbReference>
<evidence type="ECO:0000256" key="4">
    <source>
        <dbReference type="ARBA" id="ARBA00022553"/>
    </source>
</evidence>
<dbReference type="CDD" id="cd16922">
    <property type="entry name" value="HATPase_EvgS-ArcB-TorS-like"/>
    <property type="match status" value="1"/>
</dbReference>
<comment type="caution">
    <text evidence="15">The sequence shown here is derived from an EMBL/GenBank/DDBJ whole genome shotgun (WGS) entry which is preliminary data.</text>
</comment>
<feature type="domain" description="PAC" evidence="14">
    <location>
        <begin position="148"/>
        <end position="200"/>
    </location>
</feature>
<gene>
    <name evidence="15" type="ORF">CKO21_05825</name>
</gene>
<sequence>MPHHRLRAGSLKTLQSAFVPPVLSALAALAAVYAVSGARSSGQIIAGLACLGAAGTAAAFAYRAQSHARQQADRLAQLEHIAAASTDWTWATDRALRFTHLSAKFEAAFGFPPSRVIGQTCDVLMSEENDPGEIAQHRADLRAQHSFRDVTYQSRRADGRPIWVRVSGVPVVDERGAFNGYRGVASDVTAQFLAEEAARAAQSQLVELTDSIPGAVVQIRHDEAGLQILFVSAGIESLYGVDKAQAYDIEKLIANIHHDDVDRMGAEMEAAYHAHRNFHLEYRIVVDGKVKWIRAQAVAHVERSGSVVWNGLLTDISRLKTAEAKLREQQDRYERAVRASRDGVWDYDLRTDTLYYSERCYELLGVTPDVLGDKTATFIERVHPHDRERLRETIRGHIKAGTPYDVEVRIAVGDLPDTWPEGKCELRWFRLRAETERDGQGQAVRIAGILSNIDELKRQERELIAARERAELANKSKTEFLANMSHELRTPLNAVIGFAEVIEGELLGPLGNPKYQSYAGDIRESGQHLLNLINDILDHAKIEAGRRELHEEWLLLPDLIKGTVRLVRERAVDRNLTLNVLPADELPRVFADQRGLKQILLNLLTNAIKFTPEGGEVTVGVQASGNGVWIEVTDTGIGIASEDIDKAMSPFGQANNWLTRQHEGTGLGLALCKQLAELHGGRLDLESELERGTRVRVTLPAERLEKAAAEQAQATAKSA</sequence>
<dbReference type="Gene3D" id="1.10.287.130">
    <property type="match status" value="1"/>
</dbReference>
<evidence type="ECO:0000256" key="1">
    <source>
        <dbReference type="ARBA" id="ARBA00000085"/>
    </source>
</evidence>
<dbReference type="Gene3D" id="3.30.450.20">
    <property type="entry name" value="PAS domain"/>
    <property type="match status" value="3"/>
</dbReference>
<comment type="subcellular location">
    <subcellularLocation>
        <location evidence="2">Membrane</location>
    </subcellularLocation>
</comment>
<dbReference type="AlphaFoldDB" id="A0A934UZU5"/>
<evidence type="ECO:0000256" key="9">
    <source>
        <dbReference type="ARBA" id="ARBA00023012"/>
    </source>
</evidence>
<dbReference type="EMBL" id="NRRE01000020">
    <property type="protein sequence ID" value="MBK1696760.1"/>
    <property type="molecule type" value="Genomic_DNA"/>
</dbReference>
<dbReference type="FunFam" id="3.30.565.10:FF:000006">
    <property type="entry name" value="Sensor histidine kinase WalK"/>
    <property type="match status" value="1"/>
</dbReference>
<dbReference type="NCBIfam" id="TIGR00229">
    <property type="entry name" value="sensory_box"/>
    <property type="match status" value="2"/>
</dbReference>
<keyword evidence="4" id="KW-0597">Phosphoprotein</keyword>
<dbReference type="GO" id="GO:0009927">
    <property type="term" value="F:histidine phosphotransfer kinase activity"/>
    <property type="evidence" value="ECO:0007669"/>
    <property type="project" value="TreeGrafter"/>
</dbReference>
<dbReference type="Pfam" id="PF02518">
    <property type="entry name" value="HATPase_c"/>
    <property type="match status" value="1"/>
</dbReference>
<dbReference type="PANTHER" id="PTHR43047:SF72">
    <property type="entry name" value="OSMOSENSING HISTIDINE PROTEIN KINASE SLN1"/>
    <property type="match status" value="1"/>
</dbReference>
<dbReference type="FunFam" id="1.10.287.130:FF:000038">
    <property type="entry name" value="Sensory transduction histidine kinase"/>
    <property type="match status" value="1"/>
</dbReference>
<dbReference type="PANTHER" id="PTHR43047">
    <property type="entry name" value="TWO-COMPONENT HISTIDINE PROTEIN KINASE"/>
    <property type="match status" value="1"/>
</dbReference>
<protein>
    <recommendedName>
        <fullName evidence="3">histidine kinase</fullName>
        <ecNumber evidence="3">2.7.13.3</ecNumber>
    </recommendedName>
</protein>
<evidence type="ECO:0000256" key="5">
    <source>
        <dbReference type="ARBA" id="ARBA00022679"/>
    </source>
</evidence>
<dbReference type="InterPro" id="IPR036097">
    <property type="entry name" value="HisK_dim/P_sf"/>
</dbReference>
<reference evidence="15" key="2">
    <citation type="journal article" date="2020" name="Microorganisms">
        <title>Osmotic Adaptation and Compatible Solute Biosynthesis of Phototrophic Bacteria as Revealed from Genome Analyses.</title>
        <authorList>
            <person name="Imhoff J.F."/>
            <person name="Rahn T."/>
            <person name="Kunzel S."/>
            <person name="Keller A."/>
            <person name="Neulinger S.C."/>
        </authorList>
    </citation>
    <scope>NUCLEOTIDE SEQUENCE</scope>
    <source>
        <strain evidence="15">DSM 9154</strain>
    </source>
</reference>
<dbReference type="InterPro" id="IPR036890">
    <property type="entry name" value="HATPase_C_sf"/>
</dbReference>
<evidence type="ECO:0000256" key="10">
    <source>
        <dbReference type="ARBA" id="ARBA00023136"/>
    </source>
</evidence>
<evidence type="ECO:0000256" key="8">
    <source>
        <dbReference type="ARBA" id="ARBA00022840"/>
    </source>
</evidence>
<dbReference type="Gene3D" id="3.30.565.10">
    <property type="entry name" value="Histidine kinase-like ATPase, C-terminal domain"/>
    <property type="match status" value="1"/>
</dbReference>
<dbReference type="PRINTS" id="PR00344">
    <property type="entry name" value="BCTRLSENSOR"/>
</dbReference>
<evidence type="ECO:0000313" key="15">
    <source>
        <dbReference type="EMBL" id="MBK1696760.1"/>
    </source>
</evidence>
<dbReference type="GO" id="GO:0006355">
    <property type="term" value="P:regulation of DNA-templated transcription"/>
    <property type="evidence" value="ECO:0007669"/>
    <property type="project" value="InterPro"/>
</dbReference>
<feature type="domain" description="Histidine kinase" evidence="12">
    <location>
        <begin position="483"/>
        <end position="703"/>
    </location>
</feature>
<evidence type="ECO:0000256" key="2">
    <source>
        <dbReference type="ARBA" id="ARBA00004370"/>
    </source>
</evidence>
<reference evidence="15" key="1">
    <citation type="submission" date="2017-08" db="EMBL/GenBank/DDBJ databases">
        <authorList>
            <person name="Imhoff J.F."/>
            <person name="Rahn T."/>
            <person name="Kuenzel S."/>
            <person name="Neulinger S.C."/>
        </authorList>
    </citation>
    <scope>NUCLEOTIDE SEQUENCE</scope>
    <source>
        <strain evidence="15">DSM 9154</strain>
    </source>
</reference>
<dbReference type="Pfam" id="PF00512">
    <property type="entry name" value="HisKA"/>
    <property type="match status" value="1"/>
</dbReference>
<feature type="domain" description="PAC" evidence="14">
    <location>
        <begin position="276"/>
        <end position="328"/>
    </location>
</feature>
<dbReference type="InterPro" id="IPR013767">
    <property type="entry name" value="PAS_fold"/>
</dbReference>
<comment type="catalytic activity">
    <reaction evidence="1">
        <text>ATP + protein L-histidine = ADP + protein N-phospho-L-histidine.</text>
        <dbReference type="EC" id="2.7.13.3"/>
    </reaction>
</comment>
<dbReference type="Pfam" id="PF00989">
    <property type="entry name" value="PAS"/>
    <property type="match status" value="1"/>
</dbReference>
<dbReference type="CDD" id="cd00082">
    <property type="entry name" value="HisKA"/>
    <property type="match status" value="1"/>
</dbReference>
<dbReference type="EC" id="2.7.13.3" evidence="3"/>
<dbReference type="SUPFAM" id="SSF55785">
    <property type="entry name" value="PYP-like sensor domain (PAS domain)"/>
    <property type="match status" value="3"/>
</dbReference>
<dbReference type="InterPro" id="IPR001610">
    <property type="entry name" value="PAC"/>
</dbReference>
<dbReference type="InterPro" id="IPR000700">
    <property type="entry name" value="PAS-assoc_C"/>
</dbReference>
<dbReference type="PROSITE" id="PS50113">
    <property type="entry name" value="PAC"/>
    <property type="match status" value="2"/>
</dbReference>
<evidence type="ECO:0000259" key="13">
    <source>
        <dbReference type="PROSITE" id="PS50112"/>
    </source>
</evidence>
<keyword evidence="7" id="KW-0418">Kinase</keyword>
<dbReference type="SUPFAM" id="SSF55874">
    <property type="entry name" value="ATPase domain of HSP90 chaperone/DNA topoisomerase II/histidine kinase"/>
    <property type="match status" value="1"/>
</dbReference>
<feature type="transmembrane region" description="Helical" evidence="11">
    <location>
        <begin position="44"/>
        <end position="62"/>
    </location>
</feature>
<dbReference type="InterPro" id="IPR000014">
    <property type="entry name" value="PAS"/>
</dbReference>
<evidence type="ECO:0000259" key="14">
    <source>
        <dbReference type="PROSITE" id="PS50113"/>
    </source>
</evidence>
<keyword evidence="10 11" id="KW-0472">Membrane</keyword>
<evidence type="ECO:0000256" key="6">
    <source>
        <dbReference type="ARBA" id="ARBA00022741"/>
    </source>
</evidence>
<dbReference type="SMART" id="SM00388">
    <property type="entry name" value="HisKA"/>
    <property type="match status" value="1"/>
</dbReference>
<evidence type="ECO:0000256" key="3">
    <source>
        <dbReference type="ARBA" id="ARBA00012438"/>
    </source>
</evidence>
<dbReference type="Pfam" id="PF08447">
    <property type="entry name" value="PAS_3"/>
    <property type="match status" value="2"/>
</dbReference>
<dbReference type="SMART" id="SM00387">
    <property type="entry name" value="HATPase_c"/>
    <property type="match status" value="1"/>
</dbReference>
<dbReference type="GO" id="GO:0000155">
    <property type="term" value="F:phosphorelay sensor kinase activity"/>
    <property type="evidence" value="ECO:0007669"/>
    <property type="project" value="InterPro"/>
</dbReference>
<evidence type="ECO:0000256" key="7">
    <source>
        <dbReference type="ARBA" id="ARBA00022777"/>
    </source>
</evidence>
<keyword evidence="8" id="KW-0067">ATP-binding</keyword>
<accession>A0A934UZU5</accession>
<keyword evidence="11" id="KW-0812">Transmembrane</keyword>
<dbReference type="InterPro" id="IPR003661">
    <property type="entry name" value="HisK_dim/P_dom"/>
</dbReference>
<dbReference type="InterPro" id="IPR013655">
    <property type="entry name" value="PAS_fold_3"/>
</dbReference>
<evidence type="ECO:0000259" key="12">
    <source>
        <dbReference type="PROSITE" id="PS50109"/>
    </source>
</evidence>
<dbReference type="InterPro" id="IPR003594">
    <property type="entry name" value="HATPase_dom"/>
</dbReference>
<evidence type="ECO:0000256" key="11">
    <source>
        <dbReference type="SAM" id="Phobius"/>
    </source>
</evidence>
<keyword evidence="16" id="KW-1185">Reference proteome</keyword>
<evidence type="ECO:0000313" key="16">
    <source>
        <dbReference type="Proteomes" id="UP000778970"/>
    </source>
</evidence>